<protein>
    <submittedName>
        <fullName evidence="3">UDP-glucuronosyl/UDP-glucosyltransferase</fullName>
    </submittedName>
</protein>
<dbReference type="SUPFAM" id="SSF53756">
    <property type="entry name" value="UDP-Glycosyltransferase/glycogen phosphorylase"/>
    <property type="match status" value="1"/>
</dbReference>
<dbReference type="InterPro" id="IPR002213">
    <property type="entry name" value="UDP_glucos_trans"/>
</dbReference>
<keyword evidence="2" id="KW-0808">Transferase</keyword>
<comment type="similarity">
    <text evidence="1">Belongs to the UDP-glycosyltransferase family.</text>
</comment>
<comment type="caution">
    <text evidence="3">The sequence shown here is derived from an EMBL/GenBank/DDBJ whole genome shotgun (WGS) entry which is preliminary data.</text>
</comment>
<dbReference type="AlphaFoldDB" id="A0AAN8UUT4"/>
<dbReference type="CDD" id="cd03784">
    <property type="entry name" value="GT1_Gtf-like"/>
    <property type="match status" value="1"/>
</dbReference>
<evidence type="ECO:0000256" key="2">
    <source>
        <dbReference type="ARBA" id="ARBA00022679"/>
    </source>
</evidence>
<dbReference type="Gene3D" id="3.40.50.2000">
    <property type="entry name" value="Glycogen Phosphorylase B"/>
    <property type="match status" value="2"/>
</dbReference>
<dbReference type="Pfam" id="PF00201">
    <property type="entry name" value="UDPGT"/>
    <property type="match status" value="1"/>
</dbReference>
<accession>A0AAN8UUT4</accession>
<organism evidence="3 4">
    <name type="scientific">Dillenia turbinata</name>
    <dbReference type="NCBI Taxonomy" id="194707"/>
    <lineage>
        <taxon>Eukaryota</taxon>
        <taxon>Viridiplantae</taxon>
        <taxon>Streptophyta</taxon>
        <taxon>Embryophyta</taxon>
        <taxon>Tracheophyta</taxon>
        <taxon>Spermatophyta</taxon>
        <taxon>Magnoliopsida</taxon>
        <taxon>eudicotyledons</taxon>
        <taxon>Gunneridae</taxon>
        <taxon>Pentapetalae</taxon>
        <taxon>Dilleniales</taxon>
        <taxon>Dilleniaceae</taxon>
        <taxon>Dillenia</taxon>
    </lineage>
</organism>
<dbReference type="Proteomes" id="UP001370490">
    <property type="component" value="Unassembled WGS sequence"/>
</dbReference>
<evidence type="ECO:0000256" key="1">
    <source>
        <dbReference type="ARBA" id="ARBA00009995"/>
    </source>
</evidence>
<evidence type="ECO:0000313" key="4">
    <source>
        <dbReference type="Proteomes" id="UP001370490"/>
    </source>
</evidence>
<evidence type="ECO:0000313" key="3">
    <source>
        <dbReference type="EMBL" id="KAK6921069.1"/>
    </source>
</evidence>
<name>A0AAN8UUT4_9MAGN</name>
<dbReference type="PANTHER" id="PTHR48047">
    <property type="entry name" value="GLYCOSYLTRANSFERASE"/>
    <property type="match status" value="1"/>
</dbReference>
<sequence length="252" mass="28621">MISDFVLTWTHKLSQLLLMPRIISSPMDSFGFSVFYTIWRDSPENVTGDENLTVGYLGFIEYRRGDPDWELFRSELLESLGSCWGLMINTSSELEGAYLDHLRKEMGSKRLWAVGPLLPEDYSVDHLGQRGGPSSMPILDVLTWLDKWQDNSVVYVCFGTHAVMTHKQKDVLAIALEISEVRFIWRFRDQGAIDEDQMVDEFKGRVGERGLVIKGWTPHVVILKHPAVGVFVAHCGWNSIIEGIDAGMRMIA</sequence>
<proteinExistence type="inferred from homology"/>
<gene>
    <name evidence="3" type="ORF">RJ641_014747</name>
</gene>
<keyword evidence="4" id="KW-1185">Reference proteome</keyword>
<dbReference type="EMBL" id="JBAMMX010000020">
    <property type="protein sequence ID" value="KAK6921069.1"/>
    <property type="molecule type" value="Genomic_DNA"/>
</dbReference>
<dbReference type="PANTHER" id="PTHR48047:SF118">
    <property type="entry name" value="HEXOSYLTRANSFERASE-RELATED"/>
    <property type="match status" value="1"/>
</dbReference>
<dbReference type="GO" id="GO:0035251">
    <property type="term" value="F:UDP-glucosyltransferase activity"/>
    <property type="evidence" value="ECO:0007669"/>
    <property type="project" value="TreeGrafter"/>
</dbReference>
<reference evidence="3 4" key="1">
    <citation type="submission" date="2023-12" db="EMBL/GenBank/DDBJ databases">
        <title>A high-quality genome assembly for Dillenia turbinata (Dilleniales).</title>
        <authorList>
            <person name="Chanderbali A."/>
        </authorList>
    </citation>
    <scope>NUCLEOTIDE SEQUENCE [LARGE SCALE GENOMIC DNA]</scope>
    <source>
        <strain evidence="3">LSX21</strain>
        <tissue evidence="3">Leaf</tissue>
    </source>
</reference>